<gene>
    <name evidence="2" type="ORF">Q5P01_000123</name>
</gene>
<organism evidence="2 3">
    <name type="scientific">Channa striata</name>
    <name type="common">Snakehead murrel</name>
    <name type="synonym">Ophicephalus striatus</name>
    <dbReference type="NCBI Taxonomy" id="64152"/>
    <lineage>
        <taxon>Eukaryota</taxon>
        <taxon>Metazoa</taxon>
        <taxon>Chordata</taxon>
        <taxon>Craniata</taxon>
        <taxon>Vertebrata</taxon>
        <taxon>Euteleostomi</taxon>
        <taxon>Actinopterygii</taxon>
        <taxon>Neopterygii</taxon>
        <taxon>Teleostei</taxon>
        <taxon>Neoteleostei</taxon>
        <taxon>Acanthomorphata</taxon>
        <taxon>Anabantaria</taxon>
        <taxon>Anabantiformes</taxon>
        <taxon>Channoidei</taxon>
        <taxon>Channidae</taxon>
        <taxon>Channa</taxon>
    </lineage>
</organism>
<evidence type="ECO:0000256" key="1">
    <source>
        <dbReference type="SAM" id="MobiDB-lite"/>
    </source>
</evidence>
<keyword evidence="3" id="KW-1185">Reference proteome</keyword>
<dbReference type="EMBL" id="JAUPFM010000156">
    <property type="protein sequence ID" value="KAK2811901.1"/>
    <property type="molecule type" value="Genomic_DNA"/>
</dbReference>
<dbReference type="AlphaFoldDB" id="A0AA88LMS3"/>
<dbReference type="Proteomes" id="UP001187415">
    <property type="component" value="Unassembled WGS sequence"/>
</dbReference>
<feature type="region of interest" description="Disordered" evidence="1">
    <location>
        <begin position="368"/>
        <end position="396"/>
    </location>
</feature>
<protein>
    <submittedName>
        <fullName evidence="2">Uncharacterized protein</fullName>
    </submittedName>
</protein>
<comment type="caution">
    <text evidence="2">The sequence shown here is derived from an EMBL/GenBank/DDBJ whole genome shotgun (WGS) entry which is preliminary data.</text>
</comment>
<reference evidence="2" key="1">
    <citation type="submission" date="2023-07" db="EMBL/GenBank/DDBJ databases">
        <title>Chromosome-level Genome Assembly of Striped Snakehead (Channa striata).</title>
        <authorList>
            <person name="Liu H."/>
        </authorList>
    </citation>
    <scope>NUCLEOTIDE SEQUENCE</scope>
    <source>
        <strain evidence="2">Gz</strain>
        <tissue evidence="2">Muscle</tissue>
    </source>
</reference>
<sequence>MFADLRESGPRARGVRRAVSRWEPRERRSLCCDTRSACDSTSGAPCCDERKLAEYREEIRARVVERVSSSRHVSTSDLEALFPECPGTRAVCSCESKDRPTPCVPAVLYPVLAVMELLARNPNPLMASSQSERCRQGFGAQRVYSRALPQPCSTTRPASVPQRSFVQRDAGERQDRAVEISALSTPDMEPGCSRSCSELTAEFPGMDFGKLTMNKGELKIALRDQLCLHSKFDASLGLQALSSLREEAIDRYRPPLGRAAGSWTDGSEARAAPVSATPPSGGSARSQRDGQIRRHAASEAAPGDAAERGKCPLHVFPLGEDVRRLHPNRPEGIDRPYPRLAERGVGAGRRGLLERAFFGLVERPGALRGPERAGYRGRGEGRDSGTERSGFPHKTKKTPRRLLFAYLSLGPLQRTELGSPTNETPGSARSPSGRGAVESAVTRGDQVARPWWKLVGRGAL</sequence>
<feature type="compositionally biased region" description="Polar residues" evidence="1">
    <location>
        <begin position="416"/>
        <end position="430"/>
    </location>
</feature>
<evidence type="ECO:0000313" key="2">
    <source>
        <dbReference type="EMBL" id="KAK2811901.1"/>
    </source>
</evidence>
<feature type="region of interest" description="Disordered" evidence="1">
    <location>
        <begin position="260"/>
        <end position="311"/>
    </location>
</feature>
<feature type="compositionally biased region" description="Basic and acidic residues" evidence="1">
    <location>
        <begin position="369"/>
        <end position="386"/>
    </location>
</feature>
<feature type="region of interest" description="Disordered" evidence="1">
    <location>
        <begin position="414"/>
        <end position="442"/>
    </location>
</feature>
<name>A0AA88LMS3_CHASR</name>
<proteinExistence type="predicted"/>
<evidence type="ECO:0000313" key="3">
    <source>
        <dbReference type="Proteomes" id="UP001187415"/>
    </source>
</evidence>
<accession>A0AA88LMS3</accession>